<dbReference type="PROSITE" id="PS50110">
    <property type="entry name" value="RESPONSE_REGULATORY"/>
    <property type="match status" value="1"/>
</dbReference>
<feature type="compositionally biased region" description="Polar residues" evidence="3">
    <location>
        <begin position="614"/>
        <end position="631"/>
    </location>
</feature>
<dbReference type="PRINTS" id="PR00038">
    <property type="entry name" value="HTHLUXR"/>
</dbReference>
<dbReference type="InterPro" id="IPR001789">
    <property type="entry name" value="Sig_transdc_resp-reg_receiver"/>
</dbReference>
<feature type="domain" description="HTH luxR-type" evidence="4">
    <location>
        <begin position="141"/>
        <end position="206"/>
    </location>
</feature>
<keyword evidence="1" id="KW-0238">DNA-binding</keyword>
<organism evidence="6 7">
    <name type="scientific">Bradyrhizobium campsiandrae</name>
    <dbReference type="NCBI Taxonomy" id="1729892"/>
    <lineage>
        <taxon>Bacteria</taxon>
        <taxon>Pseudomonadati</taxon>
        <taxon>Pseudomonadota</taxon>
        <taxon>Alphaproteobacteria</taxon>
        <taxon>Hyphomicrobiales</taxon>
        <taxon>Nitrobacteraceae</taxon>
        <taxon>Bradyrhizobium</taxon>
    </lineage>
</organism>
<dbReference type="SUPFAM" id="SSF52172">
    <property type="entry name" value="CheY-like"/>
    <property type="match status" value="1"/>
</dbReference>
<dbReference type="PANTHER" id="PTHR45566">
    <property type="entry name" value="HTH-TYPE TRANSCRIPTIONAL REGULATOR YHJB-RELATED"/>
    <property type="match status" value="1"/>
</dbReference>
<feature type="compositionally biased region" description="Basic and acidic residues" evidence="3">
    <location>
        <begin position="484"/>
        <end position="497"/>
    </location>
</feature>
<dbReference type="InterPro" id="IPR011006">
    <property type="entry name" value="CheY-like_superfamily"/>
</dbReference>
<keyword evidence="7" id="KW-1185">Reference proteome</keyword>
<dbReference type="InterPro" id="IPR051015">
    <property type="entry name" value="EvgA-like"/>
</dbReference>
<feature type="domain" description="Response regulatory" evidence="5">
    <location>
        <begin position="8"/>
        <end position="124"/>
    </location>
</feature>
<dbReference type="Proteomes" id="UP000639516">
    <property type="component" value="Unassembled WGS sequence"/>
</dbReference>
<comment type="caution">
    <text evidence="6">The sequence shown here is derived from an EMBL/GenBank/DDBJ whole genome shotgun (WGS) entry which is preliminary data.</text>
</comment>
<dbReference type="Gene3D" id="3.40.50.2300">
    <property type="match status" value="1"/>
</dbReference>
<dbReference type="InterPro" id="IPR016032">
    <property type="entry name" value="Sig_transdc_resp-reg_C-effctor"/>
</dbReference>
<dbReference type="PROSITE" id="PS50043">
    <property type="entry name" value="HTH_LUXR_2"/>
    <property type="match status" value="1"/>
</dbReference>
<evidence type="ECO:0000256" key="2">
    <source>
        <dbReference type="PROSITE-ProRule" id="PRU00169"/>
    </source>
</evidence>
<evidence type="ECO:0000256" key="3">
    <source>
        <dbReference type="SAM" id="MobiDB-lite"/>
    </source>
</evidence>
<dbReference type="InterPro" id="IPR000792">
    <property type="entry name" value="Tscrpt_reg_LuxR_C"/>
</dbReference>
<name>A0ABR7U9G6_9BRAD</name>
<sequence>MKQTPRIRIVIGDRRPIVLQGFAPLFAAESDFKLVASCNKGADCLEAVRRLRPDVALVEDGFSDLTASEMLAAVDTEKLPTRLVFYTASIAQGDLAAAIAAGACAGIPMREEPEALMQSLRLVAPSPDRVAAGKAGRGTFDDKRVTALTDLERKIMRLVACGMSDREIARELKMATGTINARVEHISARLQIKDRRQLATFALSRLYGGVGALAALIWAALDDVQPATAAAVDHAHSDPVTVLTADGTGAVLAIKITPQKTTAAPGRTAKAVGKAGCIGTSVAESSTRAGNLFESRADIVASTVPLLAPAASRLGLSSFGAFALMAVGVSILELLDSPAQAFTFSDNPSGLLSPDVATATAEFAAFNRDGGVDANLNGFVDTAWLDSAPQTELFAFAGARGDTVVRGDELLIPHAAATEDSARGGGNVHVGAGAVDALSGHGGSGQADGTDTARNAEPGTPQPTEADGPDHGPLQADVQVSEDGAAKGKPHADHEPAGQDPAQRQSQREVHVSEQGAVKGKPHADHQPPGHDPVQSQSQRDMHVSEQGNAKSKPHAGQETSGHGSDRGQSHRDAGASKDAPTDNHINSDKTQPKLHKAHLSSADTPHAGPSENGHGNSQAADAFGRTQTATAPELRDSFRFKNDMAAPNHSSHIEDSQRPLADGNELHNAGHQGLAPIEYADLIGPSHAVQGFGDHTGSFEHHLTHDLLI</sequence>
<dbReference type="EMBL" id="JAATTO010000029">
    <property type="protein sequence ID" value="MBC9980693.1"/>
    <property type="molecule type" value="Genomic_DNA"/>
</dbReference>
<evidence type="ECO:0000256" key="1">
    <source>
        <dbReference type="ARBA" id="ARBA00023125"/>
    </source>
</evidence>
<dbReference type="CDD" id="cd06170">
    <property type="entry name" value="LuxR_C_like"/>
    <property type="match status" value="1"/>
</dbReference>
<feature type="compositionally biased region" description="Basic and acidic residues" evidence="3">
    <location>
        <begin position="564"/>
        <end position="592"/>
    </location>
</feature>
<dbReference type="PANTHER" id="PTHR45566:SF2">
    <property type="entry name" value="NARL SUBFAMILY"/>
    <property type="match status" value="1"/>
</dbReference>
<comment type="caution">
    <text evidence="2">Lacks conserved residue(s) required for the propagation of feature annotation.</text>
</comment>
<dbReference type="SMART" id="SM00421">
    <property type="entry name" value="HTH_LUXR"/>
    <property type="match status" value="1"/>
</dbReference>
<accession>A0ABR7U9G6</accession>
<dbReference type="RefSeq" id="WP_188100322.1">
    <property type="nucleotide sequence ID" value="NZ_JAANIH010000016.1"/>
</dbReference>
<dbReference type="SUPFAM" id="SSF46894">
    <property type="entry name" value="C-terminal effector domain of the bipartite response regulators"/>
    <property type="match status" value="1"/>
</dbReference>
<evidence type="ECO:0000259" key="5">
    <source>
        <dbReference type="PROSITE" id="PS50110"/>
    </source>
</evidence>
<proteinExistence type="predicted"/>
<evidence type="ECO:0000259" key="4">
    <source>
        <dbReference type="PROSITE" id="PS50043"/>
    </source>
</evidence>
<feature type="compositionally biased region" description="Basic and acidic residues" evidence="3">
    <location>
        <begin position="634"/>
        <end position="643"/>
    </location>
</feature>
<gene>
    <name evidence="6" type="ORF">HA482_21060</name>
</gene>
<evidence type="ECO:0000313" key="6">
    <source>
        <dbReference type="EMBL" id="MBC9980693.1"/>
    </source>
</evidence>
<evidence type="ECO:0000313" key="7">
    <source>
        <dbReference type="Proteomes" id="UP000639516"/>
    </source>
</evidence>
<protein>
    <submittedName>
        <fullName evidence="6">Response regulator transcription factor</fullName>
    </submittedName>
</protein>
<dbReference type="Pfam" id="PF00196">
    <property type="entry name" value="GerE"/>
    <property type="match status" value="1"/>
</dbReference>
<feature type="region of interest" description="Disordered" evidence="3">
    <location>
        <begin position="420"/>
        <end position="670"/>
    </location>
</feature>
<reference evidence="6 7" key="1">
    <citation type="journal article" date="2020" name="Arch. Microbiol.">
        <title>Bradyrhizobium campsiandrae sp. nov., a nitrogen-fixing bacterial strain isolated from a native leguminous tree from the Amazon adapted to flooded conditions.</title>
        <authorList>
            <person name="Cabral Michel D."/>
            <person name="Martins da Costa E."/>
            <person name="Azarias Guimaraes A."/>
            <person name="Soares de Carvalho T."/>
            <person name="Santos de Castro Caputo P."/>
            <person name="Willems A."/>
            <person name="de Souza Moreira F.M."/>
        </authorList>
    </citation>
    <scope>NUCLEOTIDE SEQUENCE [LARGE SCALE GENOMIC DNA]</scope>
    <source>
        <strain evidence="7">INPA 384B</strain>
    </source>
</reference>